<sequence length="314" mass="36607">MDLQQTKLSSIVKSILNLQSKIAELSKDSNIQVILAPNLSEQEIANEQNDVISISIEGNSLKLFYSTSLLQKLTQLTCIEGLGAASLVNNPLGHDIQIKLHGLDRTFYCHKRYLTKHSQYFETMFNKNEYTESKQEVISIALIYPDTFETALYFFYTGVIRNEMINSENYFHFSWLADYLMCDELKIALIPEFVWGYHSSKHFRASMFPVDMLEGWMKNVMTRAESEEKTSSRCKRSEMSMKWKRKWLQLCMIWADNSKSQLAVKQAVQIIRKYKLVNEKVLPHLSMYISRCNKEMQQILDPLGVLEFNKWNAC</sequence>
<evidence type="ECO:0000259" key="1">
    <source>
        <dbReference type="PROSITE" id="PS50097"/>
    </source>
</evidence>
<dbReference type="SUPFAM" id="SSF54695">
    <property type="entry name" value="POZ domain"/>
    <property type="match status" value="1"/>
</dbReference>
<dbReference type="SMART" id="SM00225">
    <property type="entry name" value="BTB"/>
    <property type="match status" value="1"/>
</dbReference>
<dbReference type="CDD" id="cd18186">
    <property type="entry name" value="BTB_POZ_ZBTB_KLHL-like"/>
    <property type="match status" value="1"/>
</dbReference>
<evidence type="ECO:0000313" key="2">
    <source>
        <dbReference type="EMBL" id="KAI6654120.1"/>
    </source>
</evidence>
<name>A0AAV7JZ81_9METZ</name>
<comment type="caution">
    <text evidence="2">The sequence shown here is derived from an EMBL/GenBank/DDBJ whole genome shotgun (WGS) entry which is preliminary data.</text>
</comment>
<dbReference type="Pfam" id="PF00651">
    <property type="entry name" value="BTB"/>
    <property type="match status" value="1"/>
</dbReference>
<feature type="domain" description="BTB" evidence="1">
    <location>
        <begin position="94"/>
        <end position="164"/>
    </location>
</feature>
<accession>A0AAV7JZ81</accession>
<protein>
    <recommendedName>
        <fullName evidence="1">BTB domain-containing protein</fullName>
    </recommendedName>
</protein>
<dbReference type="Gene3D" id="3.30.710.10">
    <property type="entry name" value="Potassium Channel Kv1.1, Chain A"/>
    <property type="match status" value="1"/>
</dbReference>
<dbReference type="PROSITE" id="PS50097">
    <property type="entry name" value="BTB"/>
    <property type="match status" value="1"/>
</dbReference>
<dbReference type="InterPro" id="IPR051481">
    <property type="entry name" value="BTB-POZ/Galectin-3-binding"/>
</dbReference>
<dbReference type="PANTHER" id="PTHR24410:SF23">
    <property type="entry name" value="BTB DOMAIN-CONTAINING PROTEIN-RELATED"/>
    <property type="match status" value="1"/>
</dbReference>
<keyword evidence="3" id="KW-1185">Reference proteome</keyword>
<reference evidence="2 3" key="1">
    <citation type="journal article" date="2023" name="BMC Biol.">
        <title>The compact genome of the sponge Oopsacas minuta (Hexactinellida) is lacking key metazoan core genes.</title>
        <authorList>
            <person name="Santini S."/>
            <person name="Schenkelaars Q."/>
            <person name="Jourda C."/>
            <person name="Duchesne M."/>
            <person name="Belahbib H."/>
            <person name="Rocher C."/>
            <person name="Selva M."/>
            <person name="Riesgo A."/>
            <person name="Vervoort M."/>
            <person name="Leys S.P."/>
            <person name="Kodjabachian L."/>
            <person name="Le Bivic A."/>
            <person name="Borchiellini C."/>
            <person name="Claverie J.M."/>
            <person name="Renard E."/>
        </authorList>
    </citation>
    <scope>NUCLEOTIDE SEQUENCE [LARGE SCALE GENOMIC DNA]</scope>
    <source>
        <strain evidence="2">SPO-2</strain>
    </source>
</reference>
<evidence type="ECO:0000313" key="3">
    <source>
        <dbReference type="Proteomes" id="UP001165289"/>
    </source>
</evidence>
<dbReference type="Proteomes" id="UP001165289">
    <property type="component" value="Unassembled WGS sequence"/>
</dbReference>
<dbReference type="InterPro" id="IPR011333">
    <property type="entry name" value="SKP1/BTB/POZ_sf"/>
</dbReference>
<organism evidence="2 3">
    <name type="scientific">Oopsacas minuta</name>
    <dbReference type="NCBI Taxonomy" id="111878"/>
    <lineage>
        <taxon>Eukaryota</taxon>
        <taxon>Metazoa</taxon>
        <taxon>Porifera</taxon>
        <taxon>Hexactinellida</taxon>
        <taxon>Hexasterophora</taxon>
        <taxon>Lyssacinosida</taxon>
        <taxon>Leucopsacidae</taxon>
        <taxon>Oopsacas</taxon>
    </lineage>
</organism>
<dbReference type="InterPro" id="IPR000210">
    <property type="entry name" value="BTB/POZ_dom"/>
</dbReference>
<dbReference type="AlphaFoldDB" id="A0AAV7JZ81"/>
<dbReference type="EMBL" id="JAKMXF010000233">
    <property type="protein sequence ID" value="KAI6654120.1"/>
    <property type="molecule type" value="Genomic_DNA"/>
</dbReference>
<gene>
    <name evidence="2" type="ORF">LOD99_2965</name>
</gene>
<dbReference type="PANTHER" id="PTHR24410">
    <property type="entry name" value="HL07962P-RELATED"/>
    <property type="match status" value="1"/>
</dbReference>
<proteinExistence type="predicted"/>